<sequence>MQTRLLSSLLICLIFLSCRQPETAIKPSTEINQLIDAQTHLHEPALEGTVLLSDEPSYPQIINGSGYTTRKRTFRQSKRFSTHLNATSFDQADPNNGQGLYVGSIVRLRSFGQQGNLTSIGVTAREPVTLTSSLPGATSKTIQPGKAAYQTVMNQWLQQPANVVSSISYDATVMNSTEQALMSQGINVGWGPVTFANQFSASTDLQQQDIVVAFKQIYHTVTMEYPGSAANYFTASVDLSSLRAATGANDPLGYVSEITYGRILLAKLHFKTSINTDKQQLSASILSGIQQGWNLSAELKKTLTESSVQLTVLGGDAASAAKVLVKTNGLTALESINKWIKDGANSPDKGTPISYQVRYLSDNSLVTLGASADYAVRPLPVAI</sequence>
<proteinExistence type="predicted"/>
<reference evidence="1 2" key="1">
    <citation type="submission" date="2021-03" db="EMBL/GenBank/DDBJ databases">
        <title>Fibrella sp. HMF5405 genome sequencing and assembly.</title>
        <authorList>
            <person name="Kang H."/>
            <person name="Kim H."/>
            <person name="Bae S."/>
            <person name="Joh K."/>
        </authorList>
    </citation>
    <scope>NUCLEOTIDE SEQUENCE [LARGE SCALE GENOMIC DNA]</scope>
    <source>
        <strain evidence="1 2">HMF5405</strain>
    </source>
</reference>
<dbReference type="Gene3D" id="3.30.1040.20">
    <property type="match status" value="1"/>
</dbReference>
<dbReference type="PROSITE" id="PS51257">
    <property type="entry name" value="PROKAR_LIPOPROTEIN"/>
    <property type="match status" value="1"/>
</dbReference>
<accession>A0ABS3JGT1</accession>
<dbReference type="SUPFAM" id="SSF56978">
    <property type="entry name" value="Perfringolysin"/>
    <property type="match status" value="1"/>
</dbReference>
<comment type="caution">
    <text evidence="1">The sequence shown here is derived from an EMBL/GenBank/DDBJ whole genome shotgun (WGS) entry which is preliminary data.</text>
</comment>
<keyword evidence="2" id="KW-1185">Reference proteome</keyword>
<dbReference type="EMBL" id="JAFMYW010000003">
    <property type="protein sequence ID" value="MBO0949215.1"/>
    <property type="molecule type" value="Genomic_DNA"/>
</dbReference>
<dbReference type="PRINTS" id="PR01400">
    <property type="entry name" value="TACYTOLYSIN"/>
</dbReference>
<organism evidence="1 2">
    <name type="scientific">Fibrella forsythiae</name>
    <dbReference type="NCBI Taxonomy" id="2817061"/>
    <lineage>
        <taxon>Bacteria</taxon>
        <taxon>Pseudomonadati</taxon>
        <taxon>Bacteroidota</taxon>
        <taxon>Cytophagia</taxon>
        <taxon>Cytophagales</taxon>
        <taxon>Spirosomataceae</taxon>
        <taxon>Fibrella</taxon>
    </lineage>
</organism>
<dbReference type="Pfam" id="PF01289">
    <property type="entry name" value="Thiol_cytolysin"/>
    <property type="match status" value="1"/>
</dbReference>
<name>A0ABS3JGT1_9BACT</name>
<protein>
    <submittedName>
        <fullName evidence="1">Thiol-activated cytolysin family protein</fullName>
    </submittedName>
</protein>
<dbReference type="InterPro" id="IPR001869">
    <property type="entry name" value="Thiol_cytolysin"/>
</dbReference>
<evidence type="ECO:0000313" key="1">
    <source>
        <dbReference type="EMBL" id="MBO0949215.1"/>
    </source>
</evidence>
<dbReference type="Gene3D" id="3.90.840.10">
    <property type="entry name" value="Thiol-activated cytolysin superfamily/Thiol-activated cytolysin, alpha-beta domain"/>
    <property type="match status" value="1"/>
</dbReference>
<dbReference type="Proteomes" id="UP000664628">
    <property type="component" value="Unassembled WGS sequence"/>
</dbReference>
<dbReference type="InterPro" id="IPR036363">
    <property type="entry name" value="Thiol_cytolysin_ab_sf"/>
</dbReference>
<gene>
    <name evidence="1" type="ORF">J2I46_11525</name>
</gene>
<dbReference type="RefSeq" id="WP_207329194.1">
    <property type="nucleotide sequence ID" value="NZ_JAFMYW010000003.1"/>
</dbReference>
<dbReference type="Gene3D" id="3.40.30.40">
    <property type="entry name" value="Perfringolysin"/>
    <property type="match status" value="1"/>
</dbReference>
<evidence type="ECO:0000313" key="2">
    <source>
        <dbReference type="Proteomes" id="UP000664628"/>
    </source>
</evidence>
<dbReference type="InterPro" id="IPR036359">
    <property type="entry name" value="Thiol_cytolysin_sf"/>
</dbReference>